<dbReference type="SUPFAM" id="SSF54909">
    <property type="entry name" value="Dimeric alpha+beta barrel"/>
    <property type="match status" value="1"/>
</dbReference>
<evidence type="ECO:0000259" key="4">
    <source>
        <dbReference type="PROSITE" id="PS50956"/>
    </source>
</evidence>
<keyword evidence="1" id="KW-0805">Transcription regulation</keyword>
<dbReference type="Proteomes" id="UP000315439">
    <property type="component" value="Unassembled WGS sequence"/>
</dbReference>
<dbReference type="GO" id="GO:0043200">
    <property type="term" value="P:response to amino acid"/>
    <property type="evidence" value="ECO:0007669"/>
    <property type="project" value="TreeGrafter"/>
</dbReference>
<dbReference type="SUPFAM" id="SSF46785">
    <property type="entry name" value="Winged helix' DNA-binding domain"/>
    <property type="match status" value="1"/>
</dbReference>
<dbReference type="InterPro" id="IPR036388">
    <property type="entry name" value="WH-like_DNA-bd_sf"/>
</dbReference>
<dbReference type="GO" id="GO:0006355">
    <property type="term" value="P:regulation of DNA-templated transcription"/>
    <property type="evidence" value="ECO:0007669"/>
    <property type="project" value="UniProtKB-ARBA"/>
</dbReference>
<dbReference type="GO" id="GO:0005829">
    <property type="term" value="C:cytosol"/>
    <property type="evidence" value="ECO:0007669"/>
    <property type="project" value="TreeGrafter"/>
</dbReference>
<protein>
    <submittedName>
        <fullName evidence="5">Lrp/AsnC family transcriptional regulator</fullName>
    </submittedName>
</protein>
<dbReference type="RefSeq" id="WP_142893833.1">
    <property type="nucleotide sequence ID" value="NZ_ML660164.1"/>
</dbReference>
<keyword evidence="2" id="KW-0238">DNA-binding</keyword>
<dbReference type="EMBL" id="VIKS01000008">
    <property type="protein sequence ID" value="TQV87242.1"/>
    <property type="molecule type" value="Genomic_DNA"/>
</dbReference>
<dbReference type="Pfam" id="PF01037">
    <property type="entry name" value="AsnC_trans_reg"/>
    <property type="match status" value="1"/>
</dbReference>
<dbReference type="InterPro" id="IPR036390">
    <property type="entry name" value="WH_DNA-bd_sf"/>
</dbReference>
<proteinExistence type="predicted"/>
<dbReference type="InterPro" id="IPR000485">
    <property type="entry name" value="AsnC-type_HTH_dom"/>
</dbReference>
<evidence type="ECO:0000256" key="1">
    <source>
        <dbReference type="ARBA" id="ARBA00023015"/>
    </source>
</evidence>
<dbReference type="Gene3D" id="3.30.70.920">
    <property type="match status" value="1"/>
</dbReference>
<dbReference type="InterPro" id="IPR011991">
    <property type="entry name" value="ArsR-like_HTH"/>
</dbReference>
<dbReference type="InterPro" id="IPR011008">
    <property type="entry name" value="Dimeric_a/b-barrel"/>
</dbReference>
<gene>
    <name evidence="5" type="ORF">FLL46_12365</name>
</gene>
<organism evidence="5 6">
    <name type="scientific">Aliikangiella coralliicola</name>
    <dbReference type="NCBI Taxonomy" id="2592383"/>
    <lineage>
        <taxon>Bacteria</taxon>
        <taxon>Pseudomonadati</taxon>
        <taxon>Pseudomonadota</taxon>
        <taxon>Gammaproteobacteria</taxon>
        <taxon>Oceanospirillales</taxon>
        <taxon>Pleioneaceae</taxon>
        <taxon>Aliikangiella</taxon>
    </lineage>
</organism>
<dbReference type="PANTHER" id="PTHR30154:SF34">
    <property type="entry name" value="TRANSCRIPTIONAL REGULATOR AZLB"/>
    <property type="match status" value="1"/>
</dbReference>
<dbReference type="SMART" id="SM00344">
    <property type="entry name" value="HTH_ASNC"/>
    <property type="match status" value="1"/>
</dbReference>
<dbReference type="GO" id="GO:0043565">
    <property type="term" value="F:sequence-specific DNA binding"/>
    <property type="evidence" value="ECO:0007669"/>
    <property type="project" value="InterPro"/>
</dbReference>
<name>A0A545UCN8_9GAMM</name>
<dbReference type="AlphaFoldDB" id="A0A545UCN8"/>
<sequence>MPQPPLTGLDWKILELLQHDGRITISELAKQLERSRSNITERVERLYDCGVINEISADINTEKLGFGIKAFVRLNASSSHHREIVSAIVEKPEVCECHVLTGAELVLIQVVAKDMPHLRQFVDGLTQYGSTQTDVVFATVKNQIQVNTSLRKLVESNQ</sequence>
<dbReference type="OrthoDB" id="8590699at2"/>
<reference evidence="5 6" key="1">
    <citation type="submission" date="2019-07" db="EMBL/GenBank/DDBJ databases">
        <title>Draft genome for Aliikangiella sp. M105.</title>
        <authorList>
            <person name="Wang G."/>
        </authorList>
    </citation>
    <scope>NUCLEOTIDE SEQUENCE [LARGE SCALE GENOMIC DNA]</scope>
    <source>
        <strain evidence="5 6">M105</strain>
    </source>
</reference>
<evidence type="ECO:0000256" key="3">
    <source>
        <dbReference type="ARBA" id="ARBA00023163"/>
    </source>
</evidence>
<dbReference type="InterPro" id="IPR019887">
    <property type="entry name" value="Tscrpt_reg_AsnC/Lrp_C"/>
</dbReference>
<dbReference type="PANTHER" id="PTHR30154">
    <property type="entry name" value="LEUCINE-RESPONSIVE REGULATORY PROTEIN"/>
    <property type="match status" value="1"/>
</dbReference>
<accession>A0A545UCN8</accession>
<evidence type="ECO:0000313" key="5">
    <source>
        <dbReference type="EMBL" id="TQV87242.1"/>
    </source>
</evidence>
<dbReference type="Pfam" id="PF13412">
    <property type="entry name" value="HTH_24"/>
    <property type="match status" value="1"/>
</dbReference>
<keyword evidence="6" id="KW-1185">Reference proteome</keyword>
<dbReference type="InterPro" id="IPR019888">
    <property type="entry name" value="Tscrpt_reg_AsnC-like"/>
</dbReference>
<comment type="caution">
    <text evidence="5">The sequence shown here is derived from an EMBL/GenBank/DDBJ whole genome shotgun (WGS) entry which is preliminary data.</text>
</comment>
<dbReference type="PROSITE" id="PS50956">
    <property type="entry name" value="HTH_ASNC_2"/>
    <property type="match status" value="1"/>
</dbReference>
<dbReference type="Gene3D" id="1.10.10.10">
    <property type="entry name" value="Winged helix-like DNA-binding domain superfamily/Winged helix DNA-binding domain"/>
    <property type="match status" value="1"/>
</dbReference>
<evidence type="ECO:0000256" key="2">
    <source>
        <dbReference type="ARBA" id="ARBA00023125"/>
    </source>
</evidence>
<dbReference type="PRINTS" id="PR00033">
    <property type="entry name" value="HTHASNC"/>
</dbReference>
<evidence type="ECO:0000313" key="6">
    <source>
        <dbReference type="Proteomes" id="UP000315439"/>
    </source>
</evidence>
<dbReference type="CDD" id="cd00090">
    <property type="entry name" value="HTH_ARSR"/>
    <property type="match status" value="1"/>
</dbReference>
<feature type="domain" description="HTH asnC-type" evidence="4">
    <location>
        <begin position="6"/>
        <end position="67"/>
    </location>
</feature>
<keyword evidence="3" id="KW-0804">Transcription</keyword>